<gene>
    <name evidence="3" type="ordered locus">Psed_6508</name>
</gene>
<keyword evidence="2" id="KW-0472">Membrane</keyword>
<name>F4CV51_PSEUX</name>
<dbReference type="Proteomes" id="UP000007809">
    <property type="component" value="Chromosome"/>
</dbReference>
<accession>F4CV51</accession>
<sequence>MSIGRSGSPPPVRADRPGCGIIPRDMTAWLSVLVPLLVMFFALGMERVESRLRDATMPQDELDEMLERPRPEEVRAMFRQGTARALELFRLRNRRPGKRKPASESKIAS</sequence>
<dbReference type="EMBL" id="CP002593">
    <property type="protein sequence ID" value="AEA28597.1"/>
    <property type="molecule type" value="Genomic_DNA"/>
</dbReference>
<keyword evidence="2" id="KW-1133">Transmembrane helix</keyword>
<feature type="transmembrane region" description="Helical" evidence="2">
    <location>
        <begin position="26"/>
        <end position="43"/>
    </location>
</feature>
<proteinExistence type="predicted"/>
<dbReference type="eggNOG" id="ENOG5033JBI">
    <property type="taxonomic scope" value="Bacteria"/>
</dbReference>
<keyword evidence="2" id="KW-0812">Transmembrane</keyword>
<evidence type="ECO:0000313" key="4">
    <source>
        <dbReference type="Proteomes" id="UP000007809"/>
    </source>
</evidence>
<dbReference type="AlphaFoldDB" id="F4CV51"/>
<keyword evidence="4" id="KW-1185">Reference proteome</keyword>
<protein>
    <submittedName>
        <fullName evidence="3">Uncharacterized protein</fullName>
    </submittedName>
</protein>
<feature type="region of interest" description="Disordered" evidence="1">
    <location>
        <begin position="89"/>
        <end position="109"/>
    </location>
</feature>
<evidence type="ECO:0000256" key="2">
    <source>
        <dbReference type="SAM" id="Phobius"/>
    </source>
</evidence>
<feature type="compositionally biased region" description="Basic residues" evidence="1">
    <location>
        <begin position="91"/>
        <end position="100"/>
    </location>
</feature>
<dbReference type="STRING" id="675635.Psed_6508"/>
<evidence type="ECO:0000256" key="1">
    <source>
        <dbReference type="SAM" id="MobiDB-lite"/>
    </source>
</evidence>
<organism evidence="3 4">
    <name type="scientific">Pseudonocardia dioxanivorans (strain ATCC 55486 / DSM 44775 / JCM 13855 / CB1190)</name>
    <dbReference type="NCBI Taxonomy" id="675635"/>
    <lineage>
        <taxon>Bacteria</taxon>
        <taxon>Bacillati</taxon>
        <taxon>Actinomycetota</taxon>
        <taxon>Actinomycetes</taxon>
        <taxon>Pseudonocardiales</taxon>
        <taxon>Pseudonocardiaceae</taxon>
        <taxon>Pseudonocardia</taxon>
    </lineage>
</organism>
<dbReference type="HOGENOM" id="CLU_2181729_0_0_11"/>
<dbReference type="KEGG" id="pdx:Psed_6508"/>
<reference evidence="3 4" key="1">
    <citation type="journal article" date="2011" name="J. Bacteriol.">
        <title>Genome sequence of the 1,4-dioxane-degrading Pseudonocardia dioxanivorans strain CB1190.</title>
        <authorList>
            <person name="Sales C.M."/>
            <person name="Mahendra S."/>
            <person name="Grostern A."/>
            <person name="Parales R.E."/>
            <person name="Goodwin L.A."/>
            <person name="Woyke T."/>
            <person name="Nolan M."/>
            <person name="Lapidus A."/>
            <person name="Chertkov O."/>
            <person name="Ovchinnikova G."/>
            <person name="Sczyrba A."/>
            <person name="Alvarez-Cohen L."/>
        </authorList>
    </citation>
    <scope>NUCLEOTIDE SEQUENCE [LARGE SCALE GENOMIC DNA]</scope>
    <source>
        <strain evidence="4">ATCC 55486 / DSM 44775 / JCM 13855 / CB1190</strain>
    </source>
</reference>
<evidence type="ECO:0000313" key="3">
    <source>
        <dbReference type="EMBL" id="AEA28597.1"/>
    </source>
</evidence>